<dbReference type="InterPro" id="IPR048680">
    <property type="entry name" value="COG4_N"/>
</dbReference>
<proteinExistence type="predicted"/>
<evidence type="ECO:0000313" key="2">
    <source>
        <dbReference type="EMBL" id="EER19085.1"/>
    </source>
</evidence>
<organism evidence="3">
    <name type="scientific">Perkinsus marinus (strain ATCC 50983 / TXsc)</name>
    <dbReference type="NCBI Taxonomy" id="423536"/>
    <lineage>
        <taxon>Eukaryota</taxon>
        <taxon>Sar</taxon>
        <taxon>Alveolata</taxon>
        <taxon>Perkinsozoa</taxon>
        <taxon>Perkinsea</taxon>
        <taxon>Perkinsida</taxon>
        <taxon>Perkinsidae</taxon>
        <taxon>Perkinsus</taxon>
    </lineage>
</organism>
<dbReference type="OrthoDB" id="47059at2759"/>
<evidence type="ECO:0000313" key="3">
    <source>
        <dbReference type="Proteomes" id="UP000007800"/>
    </source>
</evidence>
<dbReference type="AlphaFoldDB" id="C5K8V8"/>
<dbReference type="GeneID" id="9039293"/>
<feature type="domain" description="Conserved oligomeric Golgi complex subunit 4 N-terminal" evidence="1">
    <location>
        <begin position="18"/>
        <end position="91"/>
    </location>
</feature>
<sequence>MLRTNQRSVYDNVELQEKIIRLEAEVSELSQTACSLSSRVEELDNTKCALQEAQDLAQSVITMHDTIHICKEALATNNIDDAAKAIARIREV</sequence>
<reference evidence="2 3" key="1">
    <citation type="submission" date="2008-07" db="EMBL/GenBank/DDBJ databases">
        <authorList>
            <person name="El-Sayed N."/>
            <person name="Caler E."/>
            <person name="Inman J."/>
            <person name="Amedeo P."/>
            <person name="Hass B."/>
            <person name="Wortman J."/>
        </authorList>
    </citation>
    <scope>NUCLEOTIDE SEQUENCE [LARGE SCALE GENOMIC DNA]</scope>
    <source>
        <strain evidence="3">ATCC 50983 / TXsc</strain>
    </source>
</reference>
<evidence type="ECO:0000259" key="1">
    <source>
        <dbReference type="Pfam" id="PF20663"/>
    </source>
</evidence>
<dbReference type="InParanoid" id="C5K8V8"/>
<dbReference type="Proteomes" id="UP000007800">
    <property type="component" value="Unassembled WGS sequence"/>
</dbReference>
<dbReference type="RefSeq" id="XP_002787289.1">
    <property type="nucleotide sequence ID" value="XM_002787243.1"/>
</dbReference>
<dbReference type="Pfam" id="PF20663">
    <property type="entry name" value="COG4_N"/>
    <property type="match status" value="1"/>
</dbReference>
<accession>C5K8V8</accession>
<protein>
    <recommendedName>
        <fullName evidence="1">Conserved oligomeric Golgi complex subunit 4 N-terminal domain-containing protein</fullName>
    </recommendedName>
</protein>
<dbReference type="EMBL" id="GG671220">
    <property type="protein sequence ID" value="EER19085.1"/>
    <property type="molecule type" value="Genomic_DNA"/>
</dbReference>
<gene>
    <name evidence="2" type="ORF">Pmar_PMAR001956</name>
</gene>
<name>C5K8V8_PERM5</name>
<keyword evidence="3" id="KW-1185">Reference proteome</keyword>